<reference evidence="3" key="1">
    <citation type="submission" date="2013-01" db="EMBL/GenBank/DDBJ databases">
        <title>Draft Genome Sequence of a Mulberry Tree, Morus notabilis C.K. Schneid.</title>
        <authorList>
            <person name="He N."/>
            <person name="Zhao S."/>
        </authorList>
    </citation>
    <scope>NUCLEOTIDE SEQUENCE</scope>
</reference>
<dbReference type="Proteomes" id="UP000030645">
    <property type="component" value="Unassembled WGS sequence"/>
</dbReference>
<dbReference type="EMBL" id="KE343704">
    <property type="protein sequence ID" value="EXB38805.1"/>
    <property type="molecule type" value="Genomic_DNA"/>
</dbReference>
<evidence type="ECO:0000313" key="2">
    <source>
        <dbReference type="EMBL" id="EXB38805.1"/>
    </source>
</evidence>
<proteinExistence type="predicted"/>
<organism evidence="2 3">
    <name type="scientific">Morus notabilis</name>
    <dbReference type="NCBI Taxonomy" id="981085"/>
    <lineage>
        <taxon>Eukaryota</taxon>
        <taxon>Viridiplantae</taxon>
        <taxon>Streptophyta</taxon>
        <taxon>Embryophyta</taxon>
        <taxon>Tracheophyta</taxon>
        <taxon>Spermatophyta</taxon>
        <taxon>Magnoliopsida</taxon>
        <taxon>eudicotyledons</taxon>
        <taxon>Gunneridae</taxon>
        <taxon>Pentapetalae</taxon>
        <taxon>rosids</taxon>
        <taxon>fabids</taxon>
        <taxon>Rosales</taxon>
        <taxon>Moraceae</taxon>
        <taxon>Moreae</taxon>
        <taxon>Morus</taxon>
    </lineage>
</organism>
<gene>
    <name evidence="2" type="ORF">L484_027238</name>
</gene>
<feature type="signal peptide" evidence="1">
    <location>
        <begin position="1"/>
        <end position="24"/>
    </location>
</feature>
<keyword evidence="3" id="KW-1185">Reference proteome</keyword>
<protein>
    <submittedName>
        <fullName evidence="2">Uncharacterized protein</fullName>
    </submittedName>
</protein>
<evidence type="ECO:0000313" key="3">
    <source>
        <dbReference type="Proteomes" id="UP000030645"/>
    </source>
</evidence>
<keyword evidence="1" id="KW-0732">Signal</keyword>
<feature type="chain" id="PRO_5004928720" evidence="1">
    <location>
        <begin position="25"/>
        <end position="95"/>
    </location>
</feature>
<accession>W9QJL3</accession>
<evidence type="ECO:0000256" key="1">
    <source>
        <dbReference type="SAM" id="SignalP"/>
    </source>
</evidence>
<name>W9QJL3_9ROSA</name>
<dbReference type="AlphaFoldDB" id="W9QJL3"/>
<sequence>MSRILSPQIFLLLLLFLCANESNALSRDGEPKIRSEEAEKQELFENHVTMLDLSSPVVPGLSIRDPFETDHQLSIEEKVYGSALDVDIKSNNWNQ</sequence>